<dbReference type="RefSeq" id="WP_135706839.1">
    <property type="nucleotide sequence ID" value="NZ_CP038636.1"/>
</dbReference>
<dbReference type="KEGG" id="cox:E0W60_31875"/>
<accession>A0A4P7LHI3</accession>
<proteinExistence type="predicted"/>
<dbReference type="Pfam" id="PF01816">
    <property type="entry name" value="LRV"/>
    <property type="match status" value="1"/>
</dbReference>
<gene>
    <name evidence="1" type="ORF">E0W60_31875</name>
</gene>
<dbReference type="AlphaFoldDB" id="A0A4P7LHI3"/>
<dbReference type="EMBL" id="CP038636">
    <property type="protein sequence ID" value="QBY55600.1"/>
    <property type="molecule type" value="Genomic_DNA"/>
</dbReference>
<keyword evidence="1" id="KW-0614">Plasmid</keyword>
<evidence type="ECO:0008006" key="3">
    <source>
        <dbReference type="Google" id="ProtNLM"/>
    </source>
</evidence>
<dbReference type="SUPFAM" id="SSF48371">
    <property type="entry name" value="ARM repeat"/>
    <property type="match status" value="1"/>
</dbReference>
<evidence type="ECO:0000313" key="1">
    <source>
        <dbReference type="EMBL" id="QBY55600.1"/>
    </source>
</evidence>
<organism evidence="1 2">
    <name type="scientific">Cupriavidus oxalaticus</name>
    <dbReference type="NCBI Taxonomy" id="96344"/>
    <lineage>
        <taxon>Bacteria</taxon>
        <taxon>Pseudomonadati</taxon>
        <taxon>Pseudomonadota</taxon>
        <taxon>Betaproteobacteria</taxon>
        <taxon>Burkholderiales</taxon>
        <taxon>Burkholderiaceae</taxon>
        <taxon>Cupriavidus</taxon>
    </lineage>
</organism>
<dbReference type="OrthoDB" id="8534250at2"/>
<reference evidence="1 2" key="1">
    <citation type="submission" date="2019-03" db="EMBL/GenBank/DDBJ databases">
        <title>Efficiently degradation of phenoxyalkanoic acid herbicides by Cupriavidus oxalaticus strain X32.</title>
        <authorList>
            <person name="Sheng X."/>
        </authorList>
    </citation>
    <scope>NUCLEOTIDE SEQUENCE [LARGE SCALE GENOMIC DNA]</scope>
    <source>
        <strain evidence="1 2">X32</strain>
        <plasmid evidence="1 2">unnamed1</plasmid>
    </source>
</reference>
<dbReference type="InterPro" id="IPR016024">
    <property type="entry name" value="ARM-type_fold"/>
</dbReference>
<geneLocation type="plasmid" evidence="1">
    <name>unnamed1</name>
</geneLocation>
<dbReference type="Proteomes" id="UP000295294">
    <property type="component" value="Plasmid unnamed1"/>
</dbReference>
<dbReference type="InterPro" id="IPR004830">
    <property type="entry name" value="LRR_variant"/>
</dbReference>
<protein>
    <recommendedName>
        <fullName evidence="3">Leucine rich repeat variant</fullName>
    </recommendedName>
</protein>
<dbReference type="Gene3D" id="1.25.10.10">
    <property type="entry name" value="Leucine-rich Repeat Variant"/>
    <property type="match status" value="1"/>
</dbReference>
<name>A0A4P7LHI3_9BURK</name>
<dbReference type="InterPro" id="IPR011989">
    <property type="entry name" value="ARM-like"/>
</dbReference>
<evidence type="ECO:0000313" key="2">
    <source>
        <dbReference type="Proteomes" id="UP000295294"/>
    </source>
</evidence>
<sequence length="489" mass="53242">MKFTGRHWMELLRRAREDAEPYPAAALYPYASAVHRQWLAPRLFEARRDRLLLASAAFVAPPVLARLGAEARDDAMVGQRLARNPAAPADCLAALWPRARSERMRLLLARHAHMPRAVLAQIADDTAQEEILCALCENAGVAADVLAALQQRHLPVLQRLLAINPATGEATLQALWRDAGQGDEGDEGNGVAVRAQILLHPHCPDSLLQALPASALERRCLAQQARAPGTLLRQLAADADPAVRRAAAAHPAIPADALLACCFDGDAGVRRAVAGRKDLAARMAGWLLEDTDPWVRRTVARNPGCPVDWLVLAAADPEPEVRRCAARHPGCPAGLLERLGADPVAWVRAGVAYRDDLPLPLLRRLARCTDVDVLAGVARHPGTSPARLATLAAHPSADVRRAVILNRKAPRGVLLVLRHDGYALHRAMVIEHPNLTDADRWRMRGDPDAQVRFRIFGHFARLAGMRAAPARRQAMPRAIQQAAQTMETI</sequence>